<protein>
    <submittedName>
        <fullName evidence="2">Transmembrane protein, putative</fullName>
    </submittedName>
</protein>
<evidence type="ECO:0000313" key="2">
    <source>
        <dbReference type="EMBL" id="CUG25317.1"/>
    </source>
</evidence>
<gene>
    <name evidence="2" type="ORF">BSAL_76430</name>
</gene>
<keyword evidence="1 2" id="KW-0812">Transmembrane</keyword>
<feature type="transmembrane region" description="Helical" evidence="1">
    <location>
        <begin position="459"/>
        <end position="478"/>
    </location>
</feature>
<dbReference type="VEuPathDB" id="TriTrypDB:BSAL_76430"/>
<evidence type="ECO:0000256" key="1">
    <source>
        <dbReference type="SAM" id="Phobius"/>
    </source>
</evidence>
<dbReference type="EMBL" id="CYKH01000718">
    <property type="protein sequence ID" value="CUG25317.1"/>
    <property type="molecule type" value="Genomic_DNA"/>
</dbReference>
<evidence type="ECO:0000313" key="3">
    <source>
        <dbReference type="Proteomes" id="UP000051952"/>
    </source>
</evidence>
<keyword evidence="1" id="KW-1133">Transmembrane helix</keyword>
<dbReference type="OrthoDB" id="423807at2759"/>
<accession>A0A0S4IYS7</accession>
<feature type="transmembrane region" description="Helical" evidence="1">
    <location>
        <begin position="377"/>
        <end position="403"/>
    </location>
</feature>
<feature type="transmembrane region" description="Helical" evidence="1">
    <location>
        <begin position="525"/>
        <end position="544"/>
    </location>
</feature>
<organism evidence="2 3">
    <name type="scientific">Bodo saltans</name>
    <name type="common">Flagellated protozoan</name>
    <dbReference type="NCBI Taxonomy" id="75058"/>
    <lineage>
        <taxon>Eukaryota</taxon>
        <taxon>Discoba</taxon>
        <taxon>Euglenozoa</taxon>
        <taxon>Kinetoplastea</taxon>
        <taxon>Metakinetoplastina</taxon>
        <taxon>Eubodonida</taxon>
        <taxon>Bodonidae</taxon>
        <taxon>Bodo</taxon>
    </lineage>
</organism>
<feature type="transmembrane region" description="Helical" evidence="1">
    <location>
        <begin position="189"/>
        <end position="212"/>
    </location>
</feature>
<dbReference type="GO" id="GO:0098662">
    <property type="term" value="P:inorganic cation transmembrane transport"/>
    <property type="evidence" value="ECO:0007669"/>
    <property type="project" value="TreeGrafter"/>
</dbReference>
<keyword evidence="3" id="KW-1185">Reference proteome</keyword>
<feature type="transmembrane region" description="Helical" evidence="1">
    <location>
        <begin position="251"/>
        <end position="267"/>
    </location>
</feature>
<feature type="transmembrane region" description="Helical" evidence="1">
    <location>
        <begin position="484"/>
        <end position="504"/>
    </location>
</feature>
<dbReference type="AlphaFoldDB" id="A0A0S4IYS7"/>
<sequence length="645" mass="70462">MPVPPNEPIHHHYDDDQTAFDLAVDNDKDHEHRSQQLRNEFVVAPSDHFVHDAMGGGGEDEDDGDNSDVEIEVIDGAGKDEEGKTSAAARENNIDVIDADEGSDTPSLANIPRRLKPLAKQIRKLDATDLLTITEMTQRISSRELYSLLPYNGSSWYMPETRAVGCDEPHWDIHYDSCRGIELTVAGRLIQFHIGAWLLRGSILVLFWYMLYNALGPKLMTHGGYVWDPVVTFVVSAIFGGAICRLLQIPTLLGVLWVAIMWANIGPEVNYLTHGVYKDVSRLAQRTGLALVLARAGFSLSLKAIRPHWQASLMLAMLPYGVEATFHGLIAKQIFGFSSYTWSFLEGCICSSISPAVVVPGVLHLQDMGYGKGKGPLSLLLSAVGIEVCLGVWAVNFIIGLLFNNQPLTEAIVYGPVQIIVGALLGMIVGNGFHYFVEILKREAKRLPNGAYAPKHKKAVMNLAFVVFLLFCLAFVFFGYAHSIAGGGAVMTVFFSATVAHRWIKDDDKELVAQKMNFGQKLAKTWDLAVMIAQFSMVGVGVTLSDIFNSEFFPKALGIVCATSAVRACIVFLVQTGQPYDWKQKLLVSGAFVAKATSQASLGPIALATVTANIAANNGVTTPELAEQLQQAQIVSNMAIMYILV</sequence>
<feature type="non-terminal residue" evidence="2">
    <location>
        <position position="645"/>
    </location>
</feature>
<feature type="transmembrane region" description="Helical" evidence="1">
    <location>
        <begin position="556"/>
        <end position="574"/>
    </location>
</feature>
<dbReference type="PANTHER" id="PTHR31102">
    <property type="match status" value="1"/>
</dbReference>
<name>A0A0S4IYS7_BODSA</name>
<dbReference type="InterPro" id="IPR051843">
    <property type="entry name" value="CPA1_transporter"/>
</dbReference>
<dbReference type="PANTHER" id="PTHR31102:SF1">
    <property type="entry name" value="CATION_H+ EXCHANGER DOMAIN-CONTAINING PROTEIN"/>
    <property type="match status" value="1"/>
</dbReference>
<proteinExistence type="predicted"/>
<dbReference type="Proteomes" id="UP000051952">
    <property type="component" value="Unassembled WGS sequence"/>
</dbReference>
<reference evidence="3" key="1">
    <citation type="submission" date="2015-09" db="EMBL/GenBank/DDBJ databases">
        <authorList>
            <consortium name="Pathogen Informatics"/>
        </authorList>
    </citation>
    <scope>NUCLEOTIDE SEQUENCE [LARGE SCALE GENOMIC DNA]</scope>
    <source>
        <strain evidence="3">Lake Konstanz</strain>
    </source>
</reference>
<feature type="transmembrane region" description="Helical" evidence="1">
    <location>
        <begin position="224"/>
        <end position="244"/>
    </location>
</feature>
<keyword evidence="1" id="KW-0472">Membrane</keyword>
<feature type="transmembrane region" description="Helical" evidence="1">
    <location>
        <begin position="415"/>
        <end position="438"/>
    </location>
</feature>